<evidence type="ECO:0000313" key="2">
    <source>
        <dbReference type="Proteomes" id="UP001500305"/>
    </source>
</evidence>
<gene>
    <name evidence="1" type="ORF">GCM10010430_77800</name>
</gene>
<dbReference type="Gene3D" id="1.25.10.10">
    <property type="entry name" value="Leucine-rich Repeat Variant"/>
    <property type="match status" value="1"/>
</dbReference>
<dbReference type="Proteomes" id="UP001500305">
    <property type="component" value="Unassembled WGS sequence"/>
</dbReference>
<protein>
    <recommendedName>
        <fullName evidence="3">PBS lyase</fullName>
    </recommendedName>
</protein>
<sequence length="677" mass="72255">MTADGERDDVMVNGMTVTGMSLEALDSVAWDELETAHPREPVEDIPRALRLLALAGAGATEENCYPLYSLVTRDGGRTPSAAAAALPFVIALAADPAMGARVALVELLVAMQAPALTDEDWTGAWALLADSEPTVRRAAIPLAAGLVRLLERWRVETVPTVRLPLLLALGEAASGEARVDRIGDAFDEARAVLANVLAGDDPVLWVAAVHASAGLDRELPVRQMDRLIEVFSDPAHRPRFEEVWYTPDVDGPWTREDLVRSTAWMLAHDPDAELSFAVRLVETADRTKDAALCREALDLAWRLLTERRSVEAALLPLAGGLLTHPDGAVRLRAANMLAVLGPAAAPYADRLAELLDDNAADEYLDGTVGEIARWALARTGDPRALPGLIEQLRAQEEEQGRGYVIGDPRRPDIKDVLIPLRAHADVLLPSMRETIRQGGARGGATRGFLEVLEAWGEDALPALPDLLPLLADTWTALHVVAVLAAMGPAAASAVPALHACEVFDSPGNHHAVASAAVRIGGDRAAALQFFGDAVLAAAEPWHGPIGALAEFGLDAAPYADRVRIAMENSTHWPRLTAAITLWAITGQAEPSMQVLEEFVLPIADGGDGFGFLREALQALIGMGEVSPAIRAALLAVRQSERRLSAEGGYPMILRDKELRDLVEHALACAGPCSGETC</sequence>
<dbReference type="InterPro" id="IPR011989">
    <property type="entry name" value="ARM-like"/>
</dbReference>
<dbReference type="InterPro" id="IPR016024">
    <property type="entry name" value="ARM-type_fold"/>
</dbReference>
<keyword evidence="2" id="KW-1185">Reference proteome</keyword>
<reference evidence="2" key="1">
    <citation type="journal article" date="2019" name="Int. J. Syst. Evol. Microbiol.">
        <title>The Global Catalogue of Microorganisms (GCM) 10K type strain sequencing project: providing services to taxonomists for standard genome sequencing and annotation.</title>
        <authorList>
            <consortium name="The Broad Institute Genomics Platform"/>
            <consortium name="The Broad Institute Genome Sequencing Center for Infectious Disease"/>
            <person name="Wu L."/>
            <person name="Ma J."/>
        </authorList>
    </citation>
    <scope>NUCLEOTIDE SEQUENCE [LARGE SCALE GENOMIC DNA]</scope>
    <source>
        <strain evidence="2">JCM 7356</strain>
    </source>
</reference>
<name>A0ABP5RZQ6_9ACTN</name>
<proteinExistence type="predicted"/>
<dbReference type="SUPFAM" id="SSF48371">
    <property type="entry name" value="ARM repeat"/>
    <property type="match status" value="1"/>
</dbReference>
<evidence type="ECO:0008006" key="3">
    <source>
        <dbReference type="Google" id="ProtNLM"/>
    </source>
</evidence>
<comment type="caution">
    <text evidence="1">The sequence shown here is derived from an EMBL/GenBank/DDBJ whole genome shotgun (WGS) entry which is preliminary data.</text>
</comment>
<dbReference type="EMBL" id="BAAATR010000074">
    <property type="protein sequence ID" value="GAA2280253.1"/>
    <property type="molecule type" value="Genomic_DNA"/>
</dbReference>
<accession>A0ABP5RZQ6</accession>
<organism evidence="1 2">
    <name type="scientific">Kitasatospora cystarginea</name>
    <dbReference type="NCBI Taxonomy" id="58350"/>
    <lineage>
        <taxon>Bacteria</taxon>
        <taxon>Bacillati</taxon>
        <taxon>Actinomycetota</taxon>
        <taxon>Actinomycetes</taxon>
        <taxon>Kitasatosporales</taxon>
        <taxon>Streptomycetaceae</taxon>
        <taxon>Kitasatospora</taxon>
    </lineage>
</organism>
<dbReference type="RefSeq" id="WP_344641282.1">
    <property type="nucleotide sequence ID" value="NZ_BAAATR010000074.1"/>
</dbReference>
<evidence type="ECO:0000313" key="1">
    <source>
        <dbReference type="EMBL" id="GAA2280253.1"/>
    </source>
</evidence>